<evidence type="ECO:0008006" key="3">
    <source>
        <dbReference type="Google" id="ProtNLM"/>
    </source>
</evidence>
<evidence type="ECO:0000313" key="2">
    <source>
        <dbReference type="Proteomes" id="UP000800041"/>
    </source>
</evidence>
<name>A0A6G1HF50_9PEZI</name>
<gene>
    <name evidence="1" type="ORF">K402DRAFT_399775</name>
</gene>
<dbReference type="EMBL" id="ML977138">
    <property type="protein sequence ID" value="KAF1991803.1"/>
    <property type="molecule type" value="Genomic_DNA"/>
</dbReference>
<dbReference type="InterPro" id="IPR016024">
    <property type="entry name" value="ARM-type_fold"/>
</dbReference>
<dbReference type="AlphaFoldDB" id="A0A6G1HF50"/>
<proteinExistence type="predicted"/>
<dbReference type="OrthoDB" id="3517218at2759"/>
<keyword evidence="2" id="KW-1185">Reference proteome</keyword>
<dbReference type="Proteomes" id="UP000800041">
    <property type="component" value="Unassembled WGS sequence"/>
</dbReference>
<dbReference type="SUPFAM" id="SSF48371">
    <property type="entry name" value="ARM repeat"/>
    <property type="match status" value="1"/>
</dbReference>
<evidence type="ECO:0000313" key="1">
    <source>
        <dbReference type="EMBL" id="KAF1991803.1"/>
    </source>
</evidence>
<organism evidence="1 2">
    <name type="scientific">Aulographum hederae CBS 113979</name>
    <dbReference type="NCBI Taxonomy" id="1176131"/>
    <lineage>
        <taxon>Eukaryota</taxon>
        <taxon>Fungi</taxon>
        <taxon>Dikarya</taxon>
        <taxon>Ascomycota</taxon>
        <taxon>Pezizomycotina</taxon>
        <taxon>Dothideomycetes</taxon>
        <taxon>Pleosporomycetidae</taxon>
        <taxon>Aulographales</taxon>
        <taxon>Aulographaceae</taxon>
    </lineage>
</organism>
<sequence length="1035" mass="116354">MSQECSVVLKELESSDYSRRMRRMVDLGKESISNPTSQAILEQLSRGSLYERHLTLQSCYGSRSVLPALEAITGPSNSARNRSIKIVSLFASPGQLAEIAPKVPLPTLRCLVKLLRRRRGPEIIHGMIKGLNDESQRELCPFGPDAYVTATLNHQLGNFGKFPWATIARRHPNIACSRLLEYLRNAPLDDPLFGETICILTSLQKQQDFFELFELLAFKGKVPWYDGSVRSLVQKYPQEIAQIILSIQEIAPVPLDKIIKRLEIGTVIALLKSRHPAIHSIQNLDPDIRGQIIKALPYSYGLQMPARICALLPAESRYAQARKQLQLPDSKVSEQHRIFFISYLPWDEAMSLQRKYLRSSDATIRGSAIQAQLGAVKFDHNRIDDALQLAIEHRFDQESIRQIVFEQLIMMSVEVWKEKHLVTLDSLYRQALDASNLGRATIHYMFRLPCFLLNKYPTWAARQIAVIVKELGKVPSHGSVHATHNPTRRRICTNALDNALAPVMETLIRKEDESLLLDLGGACVPALDSMDLLSSALGNILRSSGSEANQLRALDLLGKHRPSTVLPYLEIMLQSTTSEQLARASLEILRKEGFEIFRKLLPRLVVEDPSWLLFPIIREHIARHCQLLLTPHLGDGETPLRGRFNLSEKSLPLDFNLWMHRLTKQQQSLVADGCQKDLSSYESENIPSLQYDLKLLALMHFLSPEPVQKYTNDSRVPIRNTALRALKNCDDRNTALQILFDALGDERSRVAVYEVGHALKAVSEEEVLKLLLEVPRSKVTVFKQIVRLIADLGTERSQRTLLDLEAAKPHIDVRRVILTELLKYLHLDSTWDALLVAAQDSDSSIASQSISIPSIGLSQEQHGTLINIIGLLLAHPDSKVQGETLQRCIRDPIKDSKQELFPHVARFLSTSTDLVEIASAATAIFATYPFTISTTTEAFNIVLGRVGRTQPEGYAYLSRIIKSYQKSINDENREERSPITLAVLDLLYSRSLTTTLRIQLLISTLPIADLRTSLLSLTSLSIIHGDAINTASELD</sequence>
<protein>
    <recommendedName>
        <fullName evidence="3">ARM repeat-containing protein</fullName>
    </recommendedName>
</protein>
<reference evidence="1" key="1">
    <citation type="journal article" date="2020" name="Stud. Mycol.">
        <title>101 Dothideomycetes genomes: a test case for predicting lifestyles and emergence of pathogens.</title>
        <authorList>
            <person name="Haridas S."/>
            <person name="Albert R."/>
            <person name="Binder M."/>
            <person name="Bloem J."/>
            <person name="Labutti K."/>
            <person name="Salamov A."/>
            <person name="Andreopoulos B."/>
            <person name="Baker S."/>
            <person name="Barry K."/>
            <person name="Bills G."/>
            <person name="Bluhm B."/>
            <person name="Cannon C."/>
            <person name="Castanera R."/>
            <person name="Culley D."/>
            <person name="Daum C."/>
            <person name="Ezra D."/>
            <person name="Gonzalez J."/>
            <person name="Henrissat B."/>
            <person name="Kuo A."/>
            <person name="Liang C."/>
            <person name="Lipzen A."/>
            <person name="Lutzoni F."/>
            <person name="Magnuson J."/>
            <person name="Mondo S."/>
            <person name="Nolan M."/>
            <person name="Ohm R."/>
            <person name="Pangilinan J."/>
            <person name="Park H.-J."/>
            <person name="Ramirez L."/>
            <person name="Alfaro M."/>
            <person name="Sun H."/>
            <person name="Tritt A."/>
            <person name="Yoshinaga Y."/>
            <person name="Zwiers L.-H."/>
            <person name="Turgeon B."/>
            <person name="Goodwin S."/>
            <person name="Spatafora J."/>
            <person name="Crous P."/>
            <person name="Grigoriev I."/>
        </authorList>
    </citation>
    <scope>NUCLEOTIDE SEQUENCE</scope>
    <source>
        <strain evidence="1">CBS 113979</strain>
    </source>
</reference>
<accession>A0A6G1HF50</accession>